<reference evidence="2 3" key="1">
    <citation type="submission" date="2018-09" db="EMBL/GenBank/DDBJ databases">
        <title>Phylogeny of the Shewanellaceae, and recommendation for two new genera, Pseudoshewanella and Parashewanella.</title>
        <authorList>
            <person name="Wang G."/>
        </authorList>
    </citation>
    <scope>NUCLEOTIDE SEQUENCE [LARGE SCALE GENOMIC DNA]</scope>
    <source>
        <strain evidence="2 3">C51</strain>
    </source>
</reference>
<comment type="caution">
    <text evidence="2">The sequence shown here is derived from an EMBL/GenBank/DDBJ whole genome shotgun (WGS) entry which is preliminary data.</text>
</comment>
<dbReference type="Proteomes" id="UP000281474">
    <property type="component" value="Unassembled WGS sequence"/>
</dbReference>
<dbReference type="AlphaFoldDB" id="A0A3L8Q309"/>
<evidence type="ECO:0000256" key="1">
    <source>
        <dbReference type="SAM" id="SignalP"/>
    </source>
</evidence>
<dbReference type="OrthoDB" id="4750212at2"/>
<keyword evidence="3" id="KW-1185">Reference proteome</keyword>
<proteinExistence type="predicted"/>
<organism evidence="2 3">
    <name type="scientific">Parashewanella curva</name>
    <dbReference type="NCBI Taxonomy" id="2338552"/>
    <lineage>
        <taxon>Bacteria</taxon>
        <taxon>Pseudomonadati</taxon>
        <taxon>Pseudomonadota</taxon>
        <taxon>Gammaproteobacteria</taxon>
        <taxon>Alteromonadales</taxon>
        <taxon>Shewanellaceae</taxon>
        <taxon>Parashewanella</taxon>
    </lineage>
</organism>
<sequence>MRYGWLAFSALFISTSSFAGIETQLKRCQIINDKLERLICYDRVAKSVNSTSTTSLSKAKVQSASKNLIPANPEDDFGRVKPKPDAIAKLNLTVASVTKSHYGTLRIRFSNGQSWRQLDSRRFRLKRGDKVFIKKAALGSFLLGMDGRNSTIRVKRDK</sequence>
<feature type="signal peptide" evidence="1">
    <location>
        <begin position="1"/>
        <end position="19"/>
    </location>
</feature>
<dbReference type="PIRSF" id="PIRSF032038">
    <property type="entry name" value="UCP023238"/>
    <property type="match status" value="1"/>
</dbReference>
<dbReference type="EMBL" id="QZEI01000004">
    <property type="protein sequence ID" value="RLV61363.1"/>
    <property type="molecule type" value="Genomic_DNA"/>
</dbReference>
<keyword evidence="1" id="KW-0732">Signal</keyword>
<evidence type="ECO:0000313" key="2">
    <source>
        <dbReference type="EMBL" id="RLV61363.1"/>
    </source>
</evidence>
<evidence type="ECO:0000313" key="3">
    <source>
        <dbReference type="Proteomes" id="UP000281474"/>
    </source>
</evidence>
<protein>
    <submittedName>
        <fullName evidence="2">Uncharacterized protein</fullName>
    </submittedName>
</protein>
<name>A0A3L8Q309_9GAMM</name>
<gene>
    <name evidence="2" type="ORF">D5018_02490</name>
</gene>
<accession>A0A3L8Q309</accession>
<dbReference type="InterPro" id="IPR016987">
    <property type="entry name" value="UCP023238"/>
</dbReference>
<feature type="chain" id="PRO_5018288254" evidence="1">
    <location>
        <begin position="20"/>
        <end position="158"/>
    </location>
</feature>
<dbReference type="RefSeq" id="WP_121837400.1">
    <property type="nucleotide sequence ID" value="NZ_ML014755.1"/>
</dbReference>